<keyword evidence="3" id="KW-1185">Reference proteome</keyword>
<evidence type="ECO:0000256" key="1">
    <source>
        <dbReference type="SAM" id="MobiDB-lite"/>
    </source>
</evidence>
<feature type="region of interest" description="Disordered" evidence="1">
    <location>
        <begin position="49"/>
        <end position="115"/>
    </location>
</feature>
<protein>
    <submittedName>
        <fullName evidence="2">Uncharacterized protein</fullName>
    </submittedName>
</protein>
<dbReference type="EMBL" id="MBFS01003650">
    <property type="protein sequence ID" value="PVU85521.1"/>
    <property type="molecule type" value="Genomic_DNA"/>
</dbReference>
<proteinExistence type="predicted"/>
<evidence type="ECO:0000313" key="3">
    <source>
        <dbReference type="Proteomes" id="UP000245609"/>
    </source>
</evidence>
<dbReference type="Proteomes" id="UP000245609">
    <property type="component" value="Unassembled WGS sequence"/>
</dbReference>
<evidence type="ECO:0000313" key="2">
    <source>
        <dbReference type="EMBL" id="PVU85521.1"/>
    </source>
</evidence>
<feature type="compositionally biased region" description="Basic and acidic residues" evidence="1">
    <location>
        <begin position="67"/>
        <end position="81"/>
    </location>
</feature>
<organism evidence="2 3">
    <name type="scientific">Smittium megazygosporum</name>
    <dbReference type="NCBI Taxonomy" id="133381"/>
    <lineage>
        <taxon>Eukaryota</taxon>
        <taxon>Fungi</taxon>
        <taxon>Fungi incertae sedis</taxon>
        <taxon>Zoopagomycota</taxon>
        <taxon>Kickxellomycotina</taxon>
        <taxon>Harpellomycetes</taxon>
        <taxon>Harpellales</taxon>
        <taxon>Legeriomycetaceae</taxon>
        <taxon>Smittium</taxon>
    </lineage>
</organism>
<name>A0A2T9XZK5_9FUNG</name>
<comment type="caution">
    <text evidence="2">The sequence shown here is derived from an EMBL/GenBank/DDBJ whole genome shotgun (WGS) entry which is preliminary data.</text>
</comment>
<sequence length="153" mass="17654">MKVLGQVVNGGYCRETGIQACVENERNKWAHCVFNVWLFRDTPPGTCCSGSHEKTRAPYEQDETTQDDDKYTDIIYIDDHISSQNFEQQTSYEAEQKSDSSNDSENRIGSDYIEIKDDSNIPEEIKKFLEELTSFLNKFNDLAGHLIQRSERN</sequence>
<gene>
    <name evidence="2" type="ORF">BB560_006990</name>
</gene>
<reference evidence="2 3" key="1">
    <citation type="journal article" date="2018" name="MBio">
        <title>Comparative Genomics Reveals the Core Gene Toolbox for the Fungus-Insect Symbiosis.</title>
        <authorList>
            <person name="Wang Y."/>
            <person name="Stata M."/>
            <person name="Wang W."/>
            <person name="Stajich J.E."/>
            <person name="White M.M."/>
            <person name="Moncalvo J.M."/>
        </authorList>
    </citation>
    <scope>NUCLEOTIDE SEQUENCE [LARGE SCALE GENOMIC DNA]</scope>
    <source>
        <strain evidence="2 3">SC-DP-2</strain>
    </source>
</reference>
<feature type="compositionally biased region" description="Polar residues" evidence="1">
    <location>
        <begin position="82"/>
        <end position="93"/>
    </location>
</feature>
<dbReference type="AlphaFoldDB" id="A0A2T9XZK5"/>
<feature type="compositionally biased region" description="Basic and acidic residues" evidence="1">
    <location>
        <begin position="94"/>
        <end position="115"/>
    </location>
</feature>
<accession>A0A2T9XZK5</accession>